<dbReference type="AlphaFoldDB" id="A0AAN1VYX5"/>
<dbReference type="GO" id="GO:0005524">
    <property type="term" value="F:ATP binding"/>
    <property type="evidence" value="ECO:0007669"/>
    <property type="project" value="UniProtKB-UniRule"/>
</dbReference>
<dbReference type="GO" id="GO:0016260">
    <property type="term" value="P:selenocysteine biosynthetic process"/>
    <property type="evidence" value="ECO:0007669"/>
    <property type="project" value="UniProtKB-UniRule"/>
</dbReference>
<evidence type="ECO:0000256" key="14">
    <source>
        <dbReference type="PIRSR" id="PIRSR001529-2"/>
    </source>
</evidence>
<dbReference type="Gene3D" id="3.30.930.10">
    <property type="entry name" value="Bira Bifunctional Protein, Domain 2"/>
    <property type="match status" value="1"/>
</dbReference>
<dbReference type="InterPro" id="IPR002317">
    <property type="entry name" value="Ser-tRNA-ligase_type_1"/>
</dbReference>
<evidence type="ECO:0000256" key="5">
    <source>
        <dbReference type="ARBA" id="ARBA00022598"/>
    </source>
</evidence>
<dbReference type="SUPFAM" id="SSF46589">
    <property type="entry name" value="tRNA-binding arm"/>
    <property type="match status" value="1"/>
</dbReference>
<comment type="catalytic activity">
    <reaction evidence="10 12">
        <text>tRNA(Sec) + L-serine + ATP = L-seryl-tRNA(Sec) + AMP + diphosphate + H(+)</text>
        <dbReference type="Rhea" id="RHEA:42580"/>
        <dbReference type="Rhea" id="RHEA-COMP:9742"/>
        <dbReference type="Rhea" id="RHEA-COMP:10128"/>
        <dbReference type="ChEBI" id="CHEBI:15378"/>
        <dbReference type="ChEBI" id="CHEBI:30616"/>
        <dbReference type="ChEBI" id="CHEBI:33019"/>
        <dbReference type="ChEBI" id="CHEBI:33384"/>
        <dbReference type="ChEBI" id="CHEBI:78442"/>
        <dbReference type="ChEBI" id="CHEBI:78533"/>
        <dbReference type="ChEBI" id="CHEBI:456215"/>
        <dbReference type="EC" id="6.1.1.11"/>
    </reaction>
</comment>
<evidence type="ECO:0000256" key="8">
    <source>
        <dbReference type="ARBA" id="ARBA00022917"/>
    </source>
</evidence>
<dbReference type="PIRSF" id="PIRSF001529">
    <property type="entry name" value="Ser-tRNA-synth_IIa"/>
    <property type="match status" value="1"/>
</dbReference>
<keyword evidence="7 12" id="KW-0067">ATP-binding</keyword>
<dbReference type="RefSeq" id="WP_212786290.1">
    <property type="nucleotide sequence ID" value="NZ_AP019536.1"/>
</dbReference>
<dbReference type="EMBL" id="AP019536">
    <property type="protein sequence ID" value="BBI98673.1"/>
    <property type="molecule type" value="Genomic_DNA"/>
</dbReference>
<comment type="similarity">
    <text evidence="3 12">Belongs to the class-II aminoacyl-tRNA synthetase family. Type-1 seryl-tRNA synthetase subfamily.</text>
</comment>
<evidence type="ECO:0000256" key="12">
    <source>
        <dbReference type="HAMAP-Rule" id="MF_00176"/>
    </source>
</evidence>
<dbReference type="InterPro" id="IPR010978">
    <property type="entry name" value="tRNA-bd_arm"/>
</dbReference>
<dbReference type="InterPro" id="IPR006195">
    <property type="entry name" value="aa-tRNA-synth_II"/>
</dbReference>
<dbReference type="PANTHER" id="PTHR43697:SF1">
    <property type="entry name" value="SERINE--TRNA LIGASE"/>
    <property type="match status" value="1"/>
</dbReference>
<dbReference type="GO" id="GO:0004828">
    <property type="term" value="F:serine-tRNA ligase activity"/>
    <property type="evidence" value="ECO:0007669"/>
    <property type="project" value="UniProtKB-UniRule"/>
</dbReference>
<feature type="binding site" evidence="12 14">
    <location>
        <begin position="282"/>
        <end position="284"/>
    </location>
    <ligand>
        <name>ATP</name>
        <dbReference type="ChEBI" id="CHEBI:30616"/>
    </ligand>
</feature>
<keyword evidence="8 12" id="KW-0648">Protein biosynthesis</keyword>
<dbReference type="Gene3D" id="1.10.287.40">
    <property type="entry name" value="Serine-tRNA synthetase, tRNA binding domain"/>
    <property type="match status" value="1"/>
</dbReference>
<comment type="domain">
    <text evidence="12">Consists of two distinct domains, a catalytic core and a N-terminal extension that is involved in tRNA binding.</text>
</comment>
<dbReference type="InterPro" id="IPR033729">
    <property type="entry name" value="SerRS_core"/>
</dbReference>
<evidence type="ECO:0000313" key="17">
    <source>
        <dbReference type="Proteomes" id="UP001319121"/>
    </source>
</evidence>
<feature type="binding site" evidence="12 14">
    <location>
        <begin position="369"/>
        <end position="372"/>
    </location>
    <ligand>
        <name>ATP</name>
        <dbReference type="ChEBI" id="CHEBI:30616"/>
    </ligand>
</feature>
<dbReference type="Proteomes" id="UP001319121">
    <property type="component" value="Chromosome"/>
</dbReference>
<feature type="binding site" evidence="12">
    <location>
        <begin position="251"/>
        <end position="253"/>
    </location>
    <ligand>
        <name>L-serine</name>
        <dbReference type="ChEBI" id="CHEBI:33384"/>
    </ligand>
</feature>
<dbReference type="NCBIfam" id="TIGR00414">
    <property type="entry name" value="serS"/>
    <property type="match status" value="1"/>
</dbReference>
<dbReference type="CDD" id="cd00770">
    <property type="entry name" value="SerRS_core"/>
    <property type="match status" value="1"/>
</dbReference>
<keyword evidence="4 12" id="KW-0963">Cytoplasm</keyword>
<dbReference type="GO" id="GO:0006434">
    <property type="term" value="P:seryl-tRNA aminoacylation"/>
    <property type="evidence" value="ECO:0007669"/>
    <property type="project" value="UniProtKB-UniRule"/>
</dbReference>
<comment type="subunit">
    <text evidence="12">Homodimer. The tRNA molecule binds across the dimer.</text>
</comment>
<keyword evidence="5 12" id="KW-0436">Ligase</keyword>
<evidence type="ECO:0000256" key="3">
    <source>
        <dbReference type="ARBA" id="ARBA00010728"/>
    </source>
</evidence>
<comment type="pathway">
    <text evidence="2 12">Aminoacyl-tRNA biosynthesis; selenocysteinyl-tRNA(Sec) biosynthesis; L-seryl-tRNA(Sec) from L-serine and tRNA(Sec): step 1/1.</text>
</comment>
<dbReference type="PROSITE" id="PS50862">
    <property type="entry name" value="AA_TRNA_LIGASE_II"/>
    <property type="match status" value="1"/>
</dbReference>
<feature type="binding site" evidence="13">
    <location>
        <position position="282"/>
    </location>
    <ligand>
        <name>L-serine</name>
        <dbReference type="ChEBI" id="CHEBI:33384"/>
    </ligand>
</feature>
<dbReference type="PANTHER" id="PTHR43697">
    <property type="entry name" value="SERYL-TRNA SYNTHETASE"/>
    <property type="match status" value="1"/>
</dbReference>
<dbReference type="EC" id="6.1.1.11" evidence="12"/>
<dbReference type="InterPro" id="IPR042103">
    <property type="entry name" value="SerRS_1_N_sf"/>
</dbReference>
<feature type="binding site" evidence="12 13">
    <location>
        <position position="305"/>
    </location>
    <ligand>
        <name>L-serine</name>
        <dbReference type="ChEBI" id="CHEBI:33384"/>
    </ligand>
</feature>
<evidence type="ECO:0000256" key="9">
    <source>
        <dbReference type="ARBA" id="ARBA00023146"/>
    </source>
</evidence>
<evidence type="ECO:0000259" key="15">
    <source>
        <dbReference type="PROSITE" id="PS50862"/>
    </source>
</evidence>
<feature type="binding site" evidence="12">
    <location>
        <position position="404"/>
    </location>
    <ligand>
        <name>L-serine</name>
        <dbReference type="ChEBI" id="CHEBI:33384"/>
    </ligand>
</feature>
<dbReference type="InterPro" id="IPR045864">
    <property type="entry name" value="aa-tRNA-synth_II/BPL/LPL"/>
</dbReference>
<dbReference type="SUPFAM" id="SSF55681">
    <property type="entry name" value="Class II aaRS and biotin synthetases"/>
    <property type="match status" value="1"/>
</dbReference>
<evidence type="ECO:0000256" key="6">
    <source>
        <dbReference type="ARBA" id="ARBA00022741"/>
    </source>
</evidence>
<name>A0AAN1VYX5_9PROT</name>
<comment type="catalytic activity">
    <reaction evidence="11 12">
        <text>tRNA(Ser) + L-serine + ATP = L-seryl-tRNA(Ser) + AMP + diphosphate + H(+)</text>
        <dbReference type="Rhea" id="RHEA:12292"/>
        <dbReference type="Rhea" id="RHEA-COMP:9669"/>
        <dbReference type="Rhea" id="RHEA-COMP:9703"/>
        <dbReference type="ChEBI" id="CHEBI:15378"/>
        <dbReference type="ChEBI" id="CHEBI:30616"/>
        <dbReference type="ChEBI" id="CHEBI:33019"/>
        <dbReference type="ChEBI" id="CHEBI:33384"/>
        <dbReference type="ChEBI" id="CHEBI:78442"/>
        <dbReference type="ChEBI" id="CHEBI:78533"/>
        <dbReference type="ChEBI" id="CHEBI:456215"/>
        <dbReference type="EC" id="6.1.1.11"/>
    </reaction>
</comment>
<organism evidence="16 17">
    <name type="scientific">Ferrigenium kumadai</name>
    <dbReference type="NCBI Taxonomy" id="1682490"/>
    <lineage>
        <taxon>Bacteria</taxon>
        <taxon>Pseudomonadati</taxon>
        <taxon>Pseudomonadota</taxon>
        <taxon>Betaproteobacteria</taxon>
        <taxon>Nitrosomonadales</taxon>
        <taxon>Gallionellaceae</taxon>
        <taxon>Ferrigenium</taxon>
    </lineage>
</organism>
<dbReference type="HAMAP" id="MF_00176">
    <property type="entry name" value="Ser_tRNA_synth_type1"/>
    <property type="match status" value="1"/>
</dbReference>
<protein>
    <recommendedName>
        <fullName evidence="12">Serine--tRNA ligase</fullName>
        <ecNumber evidence="12">6.1.1.11</ecNumber>
    </recommendedName>
    <alternativeName>
        <fullName evidence="12">Seryl-tRNA synthetase</fullName>
        <shortName evidence="12">SerRS</shortName>
    </alternativeName>
    <alternativeName>
        <fullName evidence="12">Seryl-tRNA(Ser/Sec) synthetase</fullName>
    </alternativeName>
</protein>
<comment type="function">
    <text evidence="12">Catalyzes the attachment of serine to tRNA(Ser). Is also able to aminoacylate tRNA(Sec) with serine, to form the misacylated tRNA L-seryl-tRNA(Sec), which will be further converted into selenocysteinyl-tRNA(Sec).</text>
</comment>
<keyword evidence="17" id="KW-1185">Reference proteome</keyword>
<comment type="caution">
    <text evidence="12">Lacks conserved residue(s) required for the propagation of feature annotation.</text>
</comment>
<evidence type="ECO:0000256" key="10">
    <source>
        <dbReference type="ARBA" id="ARBA00047929"/>
    </source>
</evidence>
<dbReference type="KEGG" id="fku:FGKAn22_03660"/>
<evidence type="ECO:0000256" key="7">
    <source>
        <dbReference type="ARBA" id="ARBA00022840"/>
    </source>
</evidence>
<dbReference type="InterPro" id="IPR002314">
    <property type="entry name" value="aa-tRNA-synt_IIb"/>
</dbReference>
<gene>
    <name evidence="12 16" type="primary">serS</name>
    <name evidence="16" type="ORF">FGKAn22_03660</name>
</gene>
<dbReference type="PRINTS" id="PR00981">
    <property type="entry name" value="TRNASYNTHSER"/>
</dbReference>
<reference evidence="16 17" key="1">
    <citation type="submission" date="2019-03" db="EMBL/GenBank/DDBJ databases">
        <title>Complete genome sequence of Ferrigenium kumadai strain An22, a microaerophilic iron-oxidizing bacterium isolated from a paddy field soil.</title>
        <authorList>
            <person name="Watanabe T."/>
            <person name="Asakawa S."/>
        </authorList>
    </citation>
    <scope>NUCLEOTIDE SEQUENCE [LARGE SCALE GENOMIC DNA]</scope>
    <source>
        <strain evidence="16 17">An22</strain>
    </source>
</reference>
<dbReference type="Pfam" id="PF02403">
    <property type="entry name" value="Seryl_tRNA_N"/>
    <property type="match status" value="1"/>
</dbReference>
<dbReference type="GO" id="GO:0005737">
    <property type="term" value="C:cytoplasm"/>
    <property type="evidence" value="ECO:0007669"/>
    <property type="project" value="UniProtKB-SubCell"/>
</dbReference>
<evidence type="ECO:0000256" key="13">
    <source>
        <dbReference type="PIRSR" id="PIRSR001529-1"/>
    </source>
</evidence>
<evidence type="ECO:0000313" key="16">
    <source>
        <dbReference type="EMBL" id="BBI98673.1"/>
    </source>
</evidence>
<feature type="binding site" evidence="13">
    <location>
        <position position="251"/>
    </location>
    <ligand>
        <name>L-serine</name>
        <dbReference type="ChEBI" id="CHEBI:33384"/>
    </ligand>
</feature>
<comment type="subcellular location">
    <subcellularLocation>
        <location evidence="1 12">Cytoplasm</location>
    </subcellularLocation>
</comment>
<evidence type="ECO:0000256" key="4">
    <source>
        <dbReference type="ARBA" id="ARBA00022490"/>
    </source>
</evidence>
<feature type="domain" description="Aminoacyl-transfer RNA synthetases class-II family profile" evidence="15">
    <location>
        <begin position="171"/>
        <end position="429"/>
    </location>
</feature>
<sequence>MLDIQVLRNDLAGVAARLETRGFVLDTARFEQLEGERKTIQTRTQELQAKRNATSKQIGAAKAKGEDVSAIMAEVATLGDELKQLETHLAEIQQAFDAFLSVIPNTPHASVPVGKSEADNVEVRKVGDVPQFGFDVQDHVSLGEGLGGLDFDTAAKISGARFSLLKGPLARLHRALAQFMLDTHTDKHGYTETYVPYIVNADSMRGTGQLPKFETDLFRVTTQPIANRLLATAEPELTKFEEGGGYFLIPTAEVPVTNMVRDEIVPLENLPMKFVAHTPCFRSEAGSYGRDTRGMIRQHQFDKVELVQIVHPEKSYEMLEELLGHAETILKQLGLPYRVVKLCSGDMGFSAATTYDIEVWLPAQNTYREISSCSNFEAFQARRMQARFRNAQGKPELVHTLNGSGLAVGRTLVAVLENYQQADGSVVVPEVLRPYMGGLEKITK</sequence>
<proteinExistence type="inferred from homology"/>
<accession>A0AAN1VYX5</accession>
<keyword evidence="6 12" id="KW-0547">Nucleotide-binding</keyword>
<evidence type="ECO:0000256" key="1">
    <source>
        <dbReference type="ARBA" id="ARBA00004496"/>
    </source>
</evidence>
<evidence type="ECO:0000256" key="2">
    <source>
        <dbReference type="ARBA" id="ARBA00005045"/>
    </source>
</evidence>
<dbReference type="Pfam" id="PF00587">
    <property type="entry name" value="tRNA-synt_2b"/>
    <property type="match status" value="1"/>
</dbReference>
<dbReference type="InterPro" id="IPR015866">
    <property type="entry name" value="Ser-tRNA-synth_1_N"/>
</dbReference>
<keyword evidence="9 12" id="KW-0030">Aminoacyl-tRNA synthetase</keyword>
<feature type="binding site" evidence="13">
    <location>
        <position position="402"/>
    </location>
    <ligand>
        <name>L-serine</name>
        <dbReference type="ChEBI" id="CHEBI:33384"/>
    </ligand>
</feature>
<evidence type="ECO:0000256" key="11">
    <source>
        <dbReference type="ARBA" id="ARBA00048823"/>
    </source>
</evidence>